<comment type="caution">
    <text evidence="1">The sequence shown here is derived from an EMBL/GenBank/DDBJ whole genome shotgun (WGS) entry which is preliminary data.</text>
</comment>
<gene>
    <name evidence="1" type="ORF">DPMN_145597</name>
</gene>
<protein>
    <submittedName>
        <fullName evidence="1">Uncharacterized protein</fullName>
    </submittedName>
</protein>
<organism evidence="1 2">
    <name type="scientific">Dreissena polymorpha</name>
    <name type="common">Zebra mussel</name>
    <name type="synonym">Mytilus polymorpha</name>
    <dbReference type="NCBI Taxonomy" id="45954"/>
    <lineage>
        <taxon>Eukaryota</taxon>
        <taxon>Metazoa</taxon>
        <taxon>Spiralia</taxon>
        <taxon>Lophotrochozoa</taxon>
        <taxon>Mollusca</taxon>
        <taxon>Bivalvia</taxon>
        <taxon>Autobranchia</taxon>
        <taxon>Heteroconchia</taxon>
        <taxon>Euheterodonta</taxon>
        <taxon>Imparidentia</taxon>
        <taxon>Neoheterodontei</taxon>
        <taxon>Myida</taxon>
        <taxon>Dreissenoidea</taxon>
        <taxon>Dreissenidae</taxon>
        <taxon>Dreissena</taxon>
    </lineage>
</organism>
<accession>A0A9D4FA70</accession>
<dbReference type="EMBL" id="JAIWYP010000007">
    <property type="protein sequence ID" value="KAH3792107.1"/>
    <property type="molecule type" value="Genomic_DNA"/>
</dbReference>
<dbReference type="AlphaFoldDB" id="A0A9D4FA70"/>
<evidence type="ECO:0000313" key="1">
    <source>
        <dbReference type="EMBL" id="KAH3792107.1"/>
    </source>
</evidence>
<keyword evidence="2" id="KW-1185">Reference proteome</keyword>
<sequence>MWIYWCISVHLVFAVLEWKTGRRYPTTDQIVPQNGSWMHRNFQKSTDIGSRIDHG</sequence>
<dbReference type="Proteomes" id="UP000828390">
    <property type="component" value="Unassembled WGS sequence"/>
</dbReference>
<reference evidence="1" key="1">
    <citation type="journal article" date="2019" name="bioRxiv">
        <title>The Genome of the Zebra Mussel, Dreissena polymorpha: A Resource for Invasive Species Research.</title>
        <authorList>
            <person name="McCartney M.A."/>
            <person name="Auch B."/>
            <person name="Kono T."/>
            <person name="Mallez S."/>
            <person name="Zhang Y."/>
            <person name="Obille A."/>
            <person name="Becker A."/>
            <person name="Abrahante J.E."/>
            <person name="Garbe J."/>
            <person name="Badalamenti J.P."/>
            <person name="Herman A."/>
            <person name="Mangelson H."/>
            <person name="Liachko I."/>
            <person name="Sullivan S."/>
            <person name="Sone E.D."/>
            <person name="Koren S."/>
            <person name="Silverstein K.A.T."/>
            <person name="Beckman K.B."/>
            <person name="Gohl D.M."/>
        </authorList>
    </citation>
    <scope>NUCLEOTIDE SEQUENCE</scope>
    <source>
        <strain evidence="1">Duluth1</strain>
        <tissue evidence="1">Whole animal</tissue>
    </source>
</reference>
<proteinExistence type="predicted"/>
<name>A0A9D4FA70_DREPO</name>
<reference evidence="1" key="2">
    <citation type="submission" date="2020-11" db="EMBL/GenBank/DDBJ databases">
        <authorList>
            <person name="McCartney M.A."/>
            <person name="Auch B."/>
            <person name="Kono T."/>
            <person name="Mallez S."/>
            <person name="Becker A."/>
            <person name="Gohl D.M."/>
            <person name="Silverstein K.A.T."/>
            <person name="Koren S."/>
            <person name="Bechman K.B."/>
            <person name="Herman A."/>
            <person name="Abrahante J.E."/>
            <person name="Garbe J."/>
        </authorList>
    </citation>
    <scope>NUCLEOTIDE SEQUENCE</scope>
    <source>
        <strain evidence="1">Duluth1</strain>
        <tissue evidence="1">Whole animal</tissue>
    </source>
</reference>
<evidence type="ECO:0000313" key="2">
    <source>
        <dbReference type="Proteomes" id="UP000828390"/>
    </source>
</evidence>